<protein>
    <submittedName>
        <fullName evidence="1">Uncharacterized protein</fullName>
    </submittedName>
</protein>
<name>A0A453CRF6_AEGTS</name>
<proteinExistence type="predicted"/>
<dbReference type="AlphaFoldDB" id="A0A453CRF6"/>
<dbReference type="EnsemblPlants" id="AET2Gv20937800.1">
    <property type="protein sequence ID" value="AET2Gv20937800.1"/>
    <property type="gene ID" value="AET2Gv20937800"/>
</dbReference>
<accession>A0A453CRF6</accession>
<organism evidence="1 2">
    <name type="scientific">Aegilops tauschii subsp. strangulata</name>
    <name type="common">Goatgrass</name>
    <dbReference type="NCBI Taxonomy" id="200361"/>
    <lineage>
        <taxon>Eukaryota</taxon>
        <taxon>Viridiplantae</taxon>
        <taxon>Streptophyta</taxon>
        <taxon>Embryophyta</taxon>
        <taxon>Tracheophyta</taxon>
        <taxon>Spermatophyta</taxon>
        <taxon>Magnoliopsida</taxon>
        <taxon>Liliopsida</taxon>
        <taxon>Poales</taxon>
        <taxon>Poaceae</taxon>
        <taxon>BOP clade</taxon>
        <taxon>Pooideae</taxon>
        <taxon>Triticodae</taxon>
        <taxon>Triticeae</taxon>
        <taxon>Triticinae</taxon>
        <taxon>Aegilops</taxon>
    </lineage>
</organism>
<sequence>HVPTLDFAGRNSESGPLSAFVHPVIGDEACQQGDTAADPSRRLVTMDENKFQFRPWILDGNISRKCRESSFRIPCH</sequence>
<reference evidence="1" key="5">
    <citation type="journal article" date="2021" name="G3 (Bethesda)">
        <title>Aegilops tauschii genome assembly Aet v5.0 features greater sequence contiguity and improved annotation.</title>
        <authorList>
            <person name="Wang L."/>
            <person name="Zhu T."/>
            <person name="Rodriguez J.C."/>
            <person name="Deal K.R."/>
            <person name="Dubcovsky J."/>
            <person name="McGuire P.E."/>
            <person name="Lux T."/>
            <person name="Spannagl M."/>
            <person name="Mayer K.F.X."/>
            <person name="Baldrich P."/>
            <person name="Meyers B.C."/>
            <person name="Huo N."/>
            <person name="Gu Y.Q."/>
            <person name="Zhou H."/>
            <person name="Devos K.M."/>
            <person name="Bennetzen J.L."/>
            <person name="Unver T."/>
            <person name="Budak H."/>
            <person name="Gulick P.J."/>
            <person name="Galiba G."/>
            <person name="Kalapos B."/>
            <person name="Nelson D.R."/>
            <person name="Li P."/>
            <person name="You F.M."/>
            <person name="Luo M.C."/>
            <person name="Dvorak J."/>
        </authorList>
    </citation>
    <scope>NUCLEOTIDE SEQUENCE [LARGE SCALE GENOMIC DNA]</scope>
    <source>
        <strain evidence="1">cv. AL8/78</strain>
    </source>
</reference>
<dbReference type="Proteomes" id="UP000015105">
    <property type="component" value="Chromosome 2D"/>
</dbReference>
<reference evidence="1" key="4">
    <citation type="submission" date="2019-03" db="UniProtKB">
        <authorList>
            <consortium name="EnsemblPlants"/>
        </authorList>
    </citation>
    <scope>IDENTIFICATION</scope>
</reference>
<reference evidence="1" key="3">
    <citation type="journal article" date="2017" name="Nature">
        <title>Genome sequence of the progenitor of the wheat D genome Aegilops tauschii.</title>
        <authorList>
            <person name="Luo M.C."/>
            <person name="Gu Y.Q."/>
            <person name="Puiu D."/>
            <person name="Wang H."/>
            <person name="Twardziok S.O."/>
            <person name="Deal K.R."/>
            <person name="Huo N."/>
            <person name="Zhu T."/>
            <person name="Wang L."/>
            <person name="Wang Y."/>
            <person name="McGuire P.E."/>
            <person name="Liu S."/>
            <person name="Long H."/>
            <person name="Ramasamy R.K."/>
            <person name="Rodriguez J.C."/>
            <person name="Van S.L."/>
            <person name="Yuan L."/>
            <person name="Wang Z."/>
            <person name="Xia Z."/>
            <person name="Xiao L."/>
            <person name="Anderson O.D."/>
            <person name="Ouyang S."/>
            <person name="Liang Y."/>
            <person name="Zimin A.V."/>
            <person name="Pertea G."/>
            <person name="Qi P."/>
            <person name="Bennetzen J.L."/>
            <person name="Dai X."/>
            <person name="Dawson M.W."/>
            <person name="Muller H.G."/>
            <person name="Kugler K."/>
            <person name="Rivarola-Duarte L."/>
            <person name="Spannagl M."/>
            <person name="Mayer K.F.X."/>
            <person name="Lu F.H."/>
            <person name="Bevan M.W."/>
            <person name="Leroy P."/>
            <person name="Li P."/>
            <person name="You F.M."/>
            <person name="Sun Q."/>
            <person name="Liu Z."/>
            <person name="Lyons E."/>
            <person name="Wicker T."/>
            <person name="Salzberg S.L."/>
            <person name="Devos K.M."/>
            <person name="Dvorak J."/>
        </authorList>
    </citation>
    <scope>NUCLEOTIDE SEQUENCE [LARGE SCALE GENOMIC DNA]</scope>
    <source>
        <strain evidence="1">cv. AL8/78</strain>
    </source>
</reference>
<reference evidence="2" key="1">
    <citation type="journal article" date="2014" name="Science">
        <title>Ancient hybridizations among the ancestral genomes of bread wheat.</title>
        <authorList>
            <consortium name="International Wheat Genome Sequencing Consortium,"/>
            <person name="Marcussen T."/>
            <person name="Sandve S.R."/>
            <person name="Heier L."/>
            <person name="Spannagl M."/>
            <person name="Pfeifer M."/>
            <person name="Jakobsen K.S."/>
            <person name="Wulff B.B."/>
            <person name="Steuernagel B."/>
            <person name="Mayer K.F."/>
            <person name="Olsen O.A."/>
        </authorList>
    </citation>
    <scope>NUCLEOTIDE SEQUENCE [LARGE SCALE GENOMIC DNA]</scope>
    <source>
        <strain evidence="2">cv. AL8/78</strain>
    </source>
</reference>
<reference evidence="2" key="2">
    <citation type="journal article" date="2017" name="Nat. Plants">
        <title>The Aegilops tauschii genome reveals multiple impacts of transposons.</title>
        <authorList>
            <person name="Zhao G."/>
            <person name="Zou C."/>
            <person name="Li K."/>
            <person name="Wang K."/>
            <person name="Li T."/>
            <person name="Gao L."/>
            <person name="Zhang X."/>
            <person name="Wang H."/>
            <person name="Yang Z."/>
            <person name="Liu X."/>
            <person name="Jiang W."/>
            <person name="Mao L."/>
            <person name="Kong X."/>
            <person name="Jiao Y."/>
            <person name="Jia J."/>
        </authorList>
    </citation>
    <scope>NUCLEOTIDE SEQUENCE [LARGE SCALE GENOMIC DNA]</scope>
    <source>
        <strain evidence="2">cv. AL8/78</strain>
    </source>
</reference>
<dbReference type="Gramene" id="AET2Gv20937800.1">
    <property type="protein sequence ID" value="AET2Gv20937800.1"/>
    <property type="gene ID" value="AET2Gv20937800"/>
</dbReference>
<evidence type="ECO:0000313" key="2">
    <source>
        <dbReference type="Proteomes" id="UP000015105"/>
    </source>
</evidence>
<evidence type="ECO:0000313" key="1">
    <source>
        <dbReference type="EnsemblPlants" id="AET2Gv20937800.1"/>
    </source>
</evidence>
<keyword evidence="2" id="KW-1185">Reference proteome</keyword>